<dbReference type="Proteomes" id="UP000612352">
    <property type="component" value="Unassembled WGS sequence"/>
</dbReference>
<accession>A0ABS1BBG8</accession>
<evidence type="ECO:0000313" key="4">
    <source>
        <dbReference type="Proteomes" id="UP000612352"/>
    </source>
</evidence>
<dbReference type="InterPro" id="IPR036390">
    <property type="entry name" value="WH_DNA-bd_sf"/>
</dbReference>
<feature type="domain" description="HTH arsR-type" evidence="2">
    <location>
        <begin position="37"/>
        <end position="136"/>
    </location>
</feature>
<organism evidence="3 4">
    <name type="scientific">Brachybacterium halotolerans</name>
    <dbReference type="NCBI Taxonomy" id="2795215"/>
    <lineage>
        <taxon>Bacteria</taxon>
        <taxon>Bacillati</taxon>
        <taxon>Actinomycetota</taxon>
        <taxon>Actinomycetes</taxon>
        <taxon>Micrococcales</taxon>
        <taxon>Dermabacteraceae</taxon>
        <taxon>Brachybacterium</taxon>
    </lineage>
</organism>
<comment type="caution">
    <text evidence="3">The sequence shown here is derived from an EMBL/GenBank/DDBJ whole genome shotgun (WGS) entry which is preliminary data.</text>
</comment>
<sequence length="136" mass="14941">MSAAARAEPIDRHEHAPRRSSALDGEHAVRATAQLLEDGQDLDLLARRLSVLADPRRLRILFAVHAHPGIRSSDLARVTGALESTTSHALALLRGSGWLRTEQDGREVHYQLADPLGHRILHEIGSSHLPGVEHRT</sequence>
<dbReference type="InterPro" id="IPR001845">
    <property type="entry name" value="HTH_ArsR_DNA-bd_dom"/>
</dbReference>
<gene>
    <name evidence="3" type="ORF">I8D64_08860</name>
</gene>
<protein>
    <submittedName>
        <fullName evidence="3">Winged helix-turn-helix transcriptional regulator</fullName>
    </submittedName>
</protein>
<dbReference type="CDD" id="cd00090">
    <property type="entry name" value="HTH_ARSR"/>
    <property type="match status" value="1"/>
</dbReference>
<keyword evidence="4" id="KW-1185">Reference proteome</keyword>
<dbReference type="InterPro" id="IPR000835">
    <property type="entry name" value="HTH_MarR-typ"/>
</dbReference>
<name>A0ABS1BBG8_9MICO</name>
<dbReference type="InterPro" id="IPR011991">
    <property type="entry name" value="ArsR-like_HTH"/>
</dbReference>
<dbReference type="InterPro" id="IPR036388">
    <property type="entry name" value="WH-like_DNA-bd_sf"/>
</dbReference>
<proteinExistence type="predicted"/>
<dbReference type="SUPFAM" id="SSF46785">
    <property type="entry name" value="Winged helix' DNA-binding domain"/>
    <property type="match status" value="1"/>
</dbReference>
<evidence type="ECO:0000256" key="1">
    <source>
        <dbReference type="SAM" id="MobiDB-lite"/>
    </source>
</evidence>
<evidence type="ECO:0000259" key="2">
    <source>
        <dbReference type="PROSITE" id="PS50987"/>
    </source>
</evidence>
<dbReference type="SMART" id="SM00418">
    <property type="entry name" value="HTH_ARSR"/>
    <property type="match status" value="1"/>
</dbReference>
<dbReference type="Gene3D" id="1.10.10.10">
    <property type="entry name" value="Winged helix-like DNA-binding domain superfamily/Winged helix DNA-binding domain"/>
    <property type="match status" value="1"/>
</dbReference>
<dbReference type="RefSeq" id="WP_200502146.1">
    <property type="nucleotide sequence ID" value="NZ_JAEDAJ010000004.1"/>
</dbReference>
<dbReference type="EMBL" id="JAEDAJ010000004">
    <property type="protein sequence ID" value="MBK0331512.1"/>
    <property type="molecule type" value="Genomic_DNA"/>
</dbReference>
<dbReference type="PRINTS" id="PR00778">
    <property type="entry name" value="HTHARSR"/>
</dbReference>
<dbReference type="Pfam" id="PF12802">
    <property type="entry name" value="MarR_2"/>
    <property type="match status" value="1"/>
</dbReference>
<evidence type="ECO:0000313" key="3">
    <source>
        <dbReference type="EMBL" id="MBK0331512.1"/>
    </source>
</evidence>
<dbReference type="PROSITE" id="PS50987">
    <property type="entry name" value="HTH_ARSR_2"/>
    <property type="match status" value="1"/>
</dbReference>
<feature type="region of interest" description="Disordered" evidence="1">
    <location>
        <begin position="1"/>
        <end position="24"/>
    </location>
</feature>
<reference evidence="3 4" key="1">
    <citation type="submission" date="2020-12" db="EMBL/GenBank/DDBJ databases">
        <title>Brachybacterium sp. MASK1Z-5, whole genome shotgun sequence.</title>
        <authorList>
            <person name="Tuo L."/>
        </authorList>
    </citation>
    <scope>NUCLEOTIDE SEQUENCE [LARGE SCALE GENOMIC DNA]</scope>
    <source>
        <strain evidence="3 4">MASK1Z-5</strain>
    </source>
</reference>